<dbReference type="FunCoup" id="A0A1D2VE32">
    <property type="interactions" value="107"/>
</dbReference>
<dbReference type="Proteomes" id="UP000095038">
    <property type="component" value="Unassembled WGS sequence"/>
</dbReference>
<organism evidence="2 3">
    <name type="scientific">Ascoidea rubescens DSM 1968</name>
    <dbReference type="NCBI Taxonomy" id="1344418"/>
    <lineage>
        <taxon>Eukaryota</taxon>
        <taxon>Fungi</taxon>
        <taxon>Dikarya</taxon>
        <taxon>Ascomycota</taxon>
        <taxon>Saccharomycotina</taxon>
        <taxon>Saccharomycetes</taxon>
        <taxon>Ascoideaceae</taxon>
        <taxon>Ascoidea</taxon>
    </lineage>
</organism>
<feature type="region of interest" description="Disordered" evidence="1">
    <location>
        <begin position="134"/>
        <end position="162"/>
    </location>
</feature>
<dbReference type="EMBL" id="KV454485">
    <property type="protein sequence ID" value="ODV59727.1"/>
    <property type="molecule type" value="Genomic_DNA"/>
</dbReference>
<evidence type="ECO:0000313" key="2">
    <source>
        <dbReference type="EMBL" id="ODV59727.1"/>
    </source>
</evidence>
<dbReference type="RefSeq" id="XP_020046034.1">
    <property type="nucleotide sequence ID" value="XM_020189607.1"/>
</dbReference>
<dbReference type="GO" id="GO:0042274">
    <property type="term" value="P:ribosomal small subunit biogenesis"/>
    <property type="evidence" value="ECO:0007669"/>
    <property type="project" value="InterPro"/>
</dbReference>
<feature type="compositionally biased region" description="Basic residues" evidence="1">
    <location>
        <begin position="134"/>
        <end position="143"/>
    </location>
</feature>
<feature type="non-terminal residue" evidence="2">
    <location>
        <position position="1"/>
    </location>
</feature>
<dbReference type="InParanoid" id="A0A1D2VE32"/>
<proteinExistence type="predicted"/>
<keyword evidence="3" id="KW-1185">Reference proteome</keyword>
<dbReference type="Pfam" id="PF10863">
    <property type="entry name" value="NOP19"/>
    <property type="match status" value="1"/>
</dbReference>
<dbReference type="GO" id="GO:0030686">
    <property type="term" value="C:90S preribosome"/>
    <property type="evidence" value="ECO:0007669"/>
    <property type="project" value="InterPro"/>
</dbReference>
<name>A0A1D2VE32_9ASCO</name>
<reference evidence="3" key="1">
    <citation type="submission" date="2016-05" db="EMBL/GenBank/DDBJ databases">
        <title>Comparative genomics of biotechnologically important yeasts.</title>
        <authorList>
            <consortium name="DOE Joint Genome Institute"/>
            <person name="Riley R."/>
            <person name="Haridas S."/>
            <person name="Wolfe K.H."/>
            <person name="Lopes M.R."/>
            <person name="Hittinger C.T."/>
            <person name="Goker M."/>
            <person name="Salamov A."/>
            <person name="Wisecaver J."/>
            <person name="Long T.M."/>
            <person name="Aerts A.L."/>
            <person name="Barry K."/>
            <person name="Choi C."/>
            <person name="Clum A."/>
            <person name="Coughlan A.Y."/>
            <person name="Deshpande S."/>
            <person name="Douglass A.P."/>
            <person name="Hanson S.J."/>
            <person name="Klenk H.-P."/>
            <person name="Labutti K."/>
            <person name="Lapidus A."/>
            <person name="Lindquist E."/>
            <person name="Lipzen A."/>
            <person name="Meier-Kolthoff J.P."/>
            <person name="Ohm R.A."/>
            <person name="Otillar R.P."/>
            <person name="Pangilinan J."/>
            <person name="Peng Y."/>
            <person name="Rokas A."/>
            <person name="Rosa C.A."/>
            <person name="Scheuner C."/>
            <person name="Sibirny A.A."/>
            <person name="Slot J.C."/>
            <person name="Stielow J.B."/>
            <person name="Sun H."/>
            <person name="Kurtzman C.P."/>
            <person name="Blackwell M."/>
            <person name="Grigoriev I.V."/>
            <person name="Jeffries T.W."/>
        </authorList>
    </citation>
    <scope>NUCLEOTIDE SEQUENCE [LARGE SCALE GENOMIC DNA]</scope>
    <source>
        <strain evidence="3">DSM 1968</strain>
    </source>
</reference>
<dbReference type="OrthoDB" id="4068385at2759"/>
<dbReference type="STRING" id="1344418.A0A1D2VE32"/>
<dbReference type="GeneID" id="30963243"/>
<accession>A0A1D2VE32</accession>
<sequence length="186" mass="21558">KKKQQQGLNKQLSLQFRYSLNNINRRIKNWIESDGRNEANSNISDTVSASNDEFLKLPIITNGFGLSFASSGNKEEDKTRQQKEHIKTVEQFLKTDQKLNKITMSQNRSQNNKQPSFRINKEDSKAMVSLKNKMRKEKMRKVRNTPTRQEVLDDNDGSDSELRWKKTIQIKRGSGLLLDASKKSKQ</sequence>
<evidence type="ECO:0000313" key="3">
    <source>
        <dbReference type="Proteomes" id="UP000095038"/>
    </source>
</evidence>
<feature type="non-terminal residue" evidence="2">
    <location>
        <position position="186"/>
    </location>
</feature>
<evidence type="ECO:0000256" key="1">
    <source>
        <dbReference type="SAM" id="MobiDB-lite"/>
    </source>
</evidence>
<protein>
    <submittedName>
        <fullName evidence="2">Uncharacterized protein</fullName>
    </submittedName>
</protein>
<gene>
    <name evidence="2" type="ORF">ASCRUDRAFT_19848</name>
</gene>
<dbReference type="InterPro" id="IPR022592">
    <property type="entry name" value="Nucleolar_19"/>
</dbReference>
<dbReference type="AlphaFoldDB" id="A0A1D2VE32"/>